<dbReference type="GO" id="GO:0006629">
    <property type="term" value="P:lipid metabolic process"/>
    <property type="evidence" value="ECO:0007669"/>
    <property type="project" value="InterPro"/>
</dbReference>
<name>A0A9W7DEB4_AMBMO</name>
<dbReference type="Gene3D" id="3.20.20.190">
    <property type="entry name" value="Phosphatidylinositol (PI) phosphodiesterase"/>
    <property type="match status" value="1"/>
</dbReference>
<dbReference type="OrthoDB" id="1046782at2759"/>
<evidence type="ECO:0000259" key="1">
    <source>
        <dbReference type="SMART" id="SM00148"/>
    </source>
</evidence>
<accession>A0A9W7DEB4</accession>
<dbReference type="PROSITE" id="PS50007">
    <property type="entry name" value="PIPLC_X_DOMAIN"/>
    <property type="match status" value="1"/>
</dbReference>
<dbReference type="SUPFAM" id="SSF51695">
    <property type="entry name" value="PLC-like phosphodiesterases"/>
    <property type="match status" value="1"/>
</dbReference>
<sequence length="308" mass="35085">MVDYSNWMKDIDDETHISKLAIPGTHNSAACFNLAPPSVQCQGASVTDQLNNGVRFIDVRLSKDFFANNLVGTLLGSGKDENDLVVVHGNFPVKLNGVEKFSSVLNELLKFVDEHNSETVILSLKQEGNGKWDNDNDEFPKVLEEKYFNNYKEKLYLDTGIPKLRDARGKVVIFRRFGVRDQDKNNQFGIPANVWSYNTTDDDRGSYCVQDFCEFKTGEDISKKCEYIKNMINKANEYNSTQSDPKLFVNFCSGSNFYDKDCWPSNVSESINKNKINESYAKGCGIVVLDFAERENWKMTKELVDKNF</sequence>
<dbReference type="SMART" id="SM00148">
    <property type="entry name" value="PLCXc"/>
    <property type="match status" value="1"/>
</dbReference>
<dbReference type="AlphaFoldDB" id="A0A9W7DEB4"/>
<feature type="domain" description="Phosphatidylinositol-specific phospholipase C X" evidence="1">
    <location>
        <begin position="11"/>
        <end position="176"/>
    </location>
</feature>
<proteinExistence type="predicted"/>
<dbReference type="PANTHER" id="PTHR13593:SF113">
    <property type="entry name" value="SI:DKEY-266F7.9"/>
    <property type="match status" value="1"/>
</dbReference>
<dbReference type="Proteomes" id="UP001165063">
    <property type="component" value="Unassembled WGS sequence"/>
</dbReference>
<evidence type="ECO:0000313" key="3">
    <source>
        <dbReference type="Proteomes" id="UP001165063"/>
    </source>
</evidence>
<dbReference type="CDD" id="cd08586">
    <property type="entry name" value="PI-PLCc_BcPLC_like"/>
    <property type="match status" value="1"/>
</dbReference>
<organism evidence="2 3">
    <name type="scientific">Ambrosiozyma monospora</name>
    <name type="common">Yeast</name>
    <name type="synonym">Endomycopsis monosporus</name>
    <dbReference type="NCBI Taxonomy" id="43982"/>
    <lineage>
        <taxon>Eukaryota</taxon>
        <taxon>Fungi</taxon>
        <taxon>Dikarya</taxon>
        <taxon>Ascomycota</taxon>
        <taxon>Saccharomycotina</taxon>
        <taxon>Pichiomycetes</taxon>
        <taxon>Pichiales</taxon>
        <taxon>Pichiaceae</taxon>
        <taxon>Ambrosiozyma</taxon>
    </lineage>
</organism>
<reference evidence="2" key="1">
    <citation type="submission" date="2023-04" db="EMBL/GenBank/DDBJ databases">
        <title>Ambrosiozyma monospora NBRC 1965.</title>
        <authorList>
            <person name="Ichikawa N."/>
            <person name="Sato H."/>
            <person name="Tonouchi N."/>
        </authorList>
    </citation>
    <scope>NUCLEOTIDE SEQUENCE</scope>
    <source>
        <strain evidence="2">NBRC 1965</strain>
    </source>
</reference>
<dbReference type="InterPro" id="IPR051057">
    <property type="entry name" value="PI-PLC_domain"/>
</dbReference>
<dbReference type="GO" id="GO:0008081">
    <property type="term" value="F:phosphoric diester hydrolase activity"/>
    <property type="evidence" value="ECO:0007669"/>
    <property type="project" value="InterPro"/>
</dbReference>
<dbReference type="PANTHER" id="PTHR13593">
    <property type="match status" value="1"/>
</dbReference>
<dbReference type="InterPro" id="IPR017946">
    <property type="entry name" value="PLC-like_Pdiesterase_TIM-brl"/>
</dbReference>
<gene>
    <name evidence="2" type="ORF">Amon01_000290100</name>
</gene>
<evidence type="ECO:0000313" key="2">
    <source>
        <dbReference type="EMBL" id="GMG24160.1"/>
    </source>
</evidence>
<dbReference type="Pfam" id="PF00388">
    <property type="entry name" value="PI-PLC-X"/>
    <property type="match status" value="1"/>
</dbReference>
<keyword evidence="3" id="KW-1185">Reference proteome</keyword>
<protein>
    <submittedName>
        <fullName evidence="2">Unnamed protein product</fullName>
    </submittedName>
</protein>
<dbReference type="EMBL" id="BSXU01001130">
    <property type="protein sequence ID" value="GMG24160.1"/>
    <property type="molecule type" value="Genomic_DNA"/>
</dbReference>
<dbReference type="InterPro" id="IPR000909">
    <property type="entry name" value="PLipase_C_PInositol-sp_X_dom"/>
</dbReference>
<comment type="caution">
    <text evidence="2">The sequence shown here is derived from an EMBL/GenBank/DDBJ whole genome shotgun (WGS) entry which is preliminary data.</text>
</comment>